<proteinExistence type="predicted"/>
<dbReference type="GO" id="GO:0003676">
    <property type="term" value="F:nucleic acid binding"/>
    <property type="evidence" value="ECO:0007669"/>
    <property type="project" value="InterPro"/>
</dbReference>
<accession>A0A6G0WXJ1</accession>
<comment type="caution">
    <text evidence="2">The sequence shown here is derived from an EMBL/GenBank/DDBJ whole genome shotgun (WGS) entry which is preliminary data.</text>
</comment>
<dbReference type="InterPro" id="IPR038717">
    <property type="entry name" value="Tc1-like_DDE_dom"/>
</dbReference>
<organism evidence="2 3">
    <name type="scientific">Aphanomyces euteiches</name>
    <dbReference type="NCBI Taxonomy" id="100861"/>
    <lineage>
        <taxon>Eukaryota</taxon>
        <taxon>Sar</taxon>
        <taxon>Stramenopiles</taxon>
        <taxon>Oomycota</taxon>
        <taxon>Saprolegniomycetes</taxon>
        <taxon>Saprolegniales</taxon>
        <taxon>Verrucalvaceae</taxon>
        <taxon>Aphanomyces</taxon>
    </lineage>
</organism>
<dbReference type="SUPFAM" id="SSF53098">
    <property type="entry name" value="Ribonuclease H-like"/>
    <property type="match status" value="1"/>
</dbReference>
<dbReference type="AlphaFoldDB" id="A0A6G0WXJ1"/>
<dbReference type="VEuPathDB" id="FungiDB:AeMF1_021561"/>
<dbReference type="Proteomes" id="UP000481153">
    <property type="component" value="Unassembled WGS sequence"/>
</dbReference>
<name>A0A6G0WXJ1_9STRA</name>
<keyword evidence="3" id="KW-1185">Reference proteome</keyword>
<dbReference type="InterPro" id="IPR012337">
    <property type="entry name" value="RNaseH-like_sf"/>
</dbReference>
<dbReference type="EMBL" id="VJMJ01000135">
    <property type="protein sequence ID" value="KAF0732254.1"/>
    <property type="molecule type" value="Genomic_DNA"/>
</dbReference>
<evidence type="ECO:0000313" key="3">
    <source>
        <dbReference type="Proteomes" id="UP000481153"/>
    </source>
</evidence>
<dbReference type="Gene3D" id="3.30.420.10">
    <property type="entry name" value="Ribonuclease H-like superfamily/Ribonuclease H"/>
    <property type="match status" value="1"/>
</dbReference>
<evidence type="ECO:0000259" key="1">
    <source>
        <dbReference type="Pfam" id="PF13358"/>
    </source>
</evidence>
<dbReference type="InterPro" id="IPR036397">
    <property type="entry name" value="RNaseH_sf"/>
</dbReference>
<feature type="domain" description="Tc1-like transposase DDE" evidence="1">
    <location>
        <begin position="3"/>
        <end position="125"/>
    </location>
</feature>
<dbReference type="Pfam" id="PF13358">
    <property type="entry name" value="DDE_3"/>
    <property type="match status" value="1"/>
</dbReference>
<sequence>MLRKRGYAMKGKSLCFRGEFDRKPRVSLLCFITDDGLTEVCDTLGSFDRSKFVASCTAFATSGQCCMYPCHASVWILDGACIHCHPDFIYLLRSLGIVPIFLPAYCPFYNPIEFLFGLVKKTFRRFYMENKTRDLMQFVLSVMMRFKHFDMKSIFEHCGYSVVCKDALIQARGLMIPAEKARRV</sequence>
<reference evidence="2 3" key="1">
    <citation type="submission" date="2019-07" db="EMBL/GenBank/DDBJ databases">
        <title>Genomics analysis of Aphanomyces spp. identifies a new class of oomycete effector associated with host adaptation.</title>
        <authorList>
            <person name="Gaulin E."/>
        </authorList>
    </citation>
    <scope>NUCLEOTIDE SEQUENCE [LARGE SCALE GENOMIC DNA]</scope>
    <source>
        <strain evidence="2 3">ATCC 201684</strain>
    </source>
</reference>
<gene>
    <name evidence="2" type="ORF">Ae201684_010546</name>
</gene>
<protein>
    <recommendedName>
        <fullName evidence="1">Tc1-like transposase DDE domain-containing protein</fullName>
    </recommendedName>
</protein>
<evidence type="ECO:0000313" key="2">
    <source>
        <dbReference type="EMBL" id="KAF0732254.1"/>
    </source>
</evidence>